<dbReference type="SUPFAM" id="SSF55945">
    <property type="entry name" value="TATA-box binding protein-like"/>
    <property type="match status" value="2"/>
</dbReference>
<dbReference type="InterPro" id="IPR000814">
    <property type="entry name" value="TBP"/>
</dbReference>
<evidence type="ECO:0000313" key="5">
    <source>
        <dbReference type="EMBL" id="KXA94184.1"/>
    </source>
</evidence>
<dbReference type="EMBL" id="LHXO01000075">
    <property type="protein sequence ID" value="KXA94184.1"/>
    <property type="molecule type" value="Genomic_DNA"/>
</dbReference>
<dbReference type="PANTHER" id="PTHR10126">
    <property type="entry name" value="TATA-BOX BINDING PROTEIN"/>
    <property type="match status" value="1"/>
</dbReference>
<dbReference type="GO" id="GO:0006352">
    <property type="term" value="P:DNA-templated transcription initiation"/>
    <property type="evidence" value="ECO:0007669"/>
    <property type="project" value="InterPro"/>
</dbReference>
<evidence type="ECO:0000256" key="3">
    <source>
        <dbReference type="ARBA" id="ARBA00023125"/>
    </source>
</evidence>
<dbReference type="Gene3D" id="3.30.310.10">
    <property type="entry name" value="TATA-Binding Protein"/>
    <property type="match status" value="2"/>
</dbReference>
<dbReference type="InterPro" id="IPR012295">
    <property type="entry name" value="TBP_dom_sf"/>
</dbReference>
<reference evidence="5 6" key="1">
    <citation type="journal article" date="2016" name="Sci. Rep.">
        <title>Metabolic traits of an uncultured archaeal lineage -MSBL1- from brine pools of the Red Sea.</title>
        <authorList>
            <person name="Mwirichia R."/>
            <person name="Alam I."/>
            <person name="Rashid M."/>
            <person name="Vinu M."/>
            <person name="Ba-Alawi W."/>
            <person name="Anthony Kamau A."/>
            <person name="Kamanda Ngugi D."/>
            <person name="Goker M."/>
            <person name="Klenk H.P."/>
            <person name="Bajic V."/>
            <person name="Stingl U."/>
        </authorList>
    </citation>
    <scope>NUCLEOTIDE SEQUENCE [LARGE SCALE GENOMIC DNA]</scope>
    <source>
        <strain evidence="5">SCGC-AAA259E19</strain>
    </source>
</reference>
<dbReference type="GO" id="GO:0003677">
    <property type="term" value="F:DNA binding"/>
    <property type="evidence" value="ECO:0007669"/>
    <property type="project" value="UniProtKB-KW"/>
</dbReference>
<accession>A0A133UJ18</accession>
<keyword evidence="2" id="KW-0677">Repeat</keyword>
<sequence>MADVEFEIQNIVLSVTYEGAELNLGELAGSLKEARYDPSVFPGIAYSPADSAASFLIFSTGKANCVGAKSVEGARDAIRDLTDEIRESGVEALPEPDVEVENMVASVDFGRKFDVEKIARSFRNVQYEPEVFPSLVFKLDDPEATILLFPGGRGVCMGIKSEEDVGRAAERVTEVVK</sequence>
<dbReference type="AlphaFoldDB" id="A0A133UJ18"/>
<protein>
    <submittedName>
        <fullName evidence="5">Uncharacterized protein</fullName>
    </submittedName>
</protein>
<evidence type="ECO:0000256" key="2">
    <source>
        <dbReference type="ARBA" id="ARBA00022737"/>
    </source>
</evidence>
<dbReference type="Pfam" id="PF00352">
    <property type="entry name" value="TBP"/>
    <property type="match status" value="2"/>
</dbReference>
<dbReference type="Proteomes" id="UP000070284">
    <property type="component" value="Unassembled WGS sequence"/>
</dbReference>
<evidence type="ECO:0000256" key="4">
    <source>
        <dbReference type="ARBA" id="ARBA00023163"/>
    </source>
</evidence>
<name>A0A133UJ18_9EURY</name>
<evidence type="ECO:0000313" key="6">
    <source>
        <dbReference type="Proteomes" id="UP000070284"/>
    </source>
</evidence>
<keyword evidence="4" id="KW-0804">Transcription</keyword>
<organism evidence="5 6">
    <name type="scientific">candidate division MSBL1 archaeon SCGC-AAA259E19</name>
    <dbReference type="NCBI Taxonomy" id="1698264"/>
    <lineage>
        <taxon>Archaea</taxon>
        <taxon>Methanobacteriati</taxon>
        <taxon>Methanobacteriota</taxon>
        <taxon>candidate division MSBL1</taxon>
    </lineage>
</organism>
<comment type="caution">
    <text evidence="5">The sequence shown here is derived from an EMBL/GenBank/DDBJ whole genome shotgun (WGS) entry which is preliminary data.</text>
</comment>
<evidence type="ECO:0000256" key="1">
    <source>
        <dbReference type="ARBA" id="ARBA00005560"/>
    </source>
</evidence>
<keyword evidence="6" id="KW-1185">Reference proteome</keyword>
<proteinExistence type="inferred from homology"/>
<keyword evidence="3" id="KW-0238">DNA-binding</keyword>
<dbReference type="PRINTS" id="PR00686">
    <property type="entry name" value="TIFACTORIID"/>
</dbReference>
<gene>
    <name evidence="5" type="ORF">AKJ65_05130</name>
</gene>
<comment type="similarity">
    <text evidence="1">Belongs to the TBP family.</text>
</comment>